<keyword evidence="2 3" id="KW-0175">Coiled coil</keyword>
<evidence type="ECO:0000313" key="5">
    <source>
        <dbReference type="EMBL" id="KAL3625004.1"/>
    </source>
</evidence>
<feature type="coiled-coil region" evidence="3">
    <location>
        <begin position="563"/>
        <end position="604"/>
    </location>
</feature>
<evidence type="ECO:0000256" key="2">
    <source>
        <dbReference type="ARBA" id="ARBA00023054"/>
    </source>
</evidence>
<protein>
    <submittedName>
        <fullName evidence="5">Uncharacterized protein</fullName>
    </submittedName>
</protein>
<feature type="region of interest" description="Disordered" evidence="4">
    <location>
        <begin position="31"/>
        <end position="57"/>
    </location>
</feature>
<dbReference type="Gene3D" id="3.90.20.10">
    <property type="match status" value="1"/>
</dbReference>
<sequence length="620" mass="70452">MISSDHHMQFPEKHKTMFGFSVRTWQNGFGSPRSVDSPSALASPARPPDSPALMSSPKVDVGEIDTRAPFESVKAAVSLFGEVISPRARPVTKKTRAEEQRLLEKETQHHMILRELDYYKDKLRTTEAAKAQASKDLDRANRTLQELTNKLEALSESKQAAIQTTDVAKRRSKQLEEQKSIKAQLGHDAWKLDVDTERESYKASAGQLIASKQELTNLRQDVDAALDAKLAAYQEHEDARCSTQTNLDRKARLTREVESLRETIEQVKAASQQAEEEHLMLTAEKEIYVLVHKSAKEIAEREINHLRDECSGPGDSNLKGKLEETNEAIKVLQEQLNDVRTSDLCSLQVVVTELDSNKREIEKIVEERDSIQSYLDSIGTELEDVRRRRRECETRASEAEYGLEQLRARLEIKRTELEEAKSSNVFDQMQLDLEKLLAETERDGIEVEKLHKEIELLRQETEAASFAAREADEKLEVALKEAEAAKEAEKLADEKIHDSPRGDAIESSKGPGSLRRIVLTTEEFDTMNKKIEECRKRADEKLTNLMGQMRAINAGENEVSQKVERMMRDIEVIKSEIVEAMKRAEMAEAAKKIVEGELEKLRRQEEIDFGEPCYVGEEKL</sequence>
<proteinExistence type="inferred from homology"/>
<evidence type="ECO:0000313" key="6">
    <source>
        <dbReference type="Proteomes" id="UP001632038"/>
    </source>
</evidence>
<dbReference type="InterPro" id="IPR008545">
    <property type="entry name" value="Web"/>
</dbReference>
<accession>A0ABD3C5Z2</accession>
<feature type="region of interest" description="Disordered" evidence="4">
    <location>
        <begin position="489"/>
        <end position="511"/>
    </location>
</feature>
<dbReference type="Pfam" id="PF05701">
    <property type="entry name" value="WEMBL"/>
    <property type="match status" value="1"/>
</dbReference>
<dbReference type="PANTHER" id="PTHR32054:SF3">
    <property type="entry name" value="HEAVY CHAIN, PUTATIVE, EXPRESSED-RELATED"/>
    <property type="match status" value="1"/>
</dbReference>
<feature type="compositionally biased region" description="Basic and acidic residues" evidence="4">
    <location>
        <begin position="489"/>
        <end position="506"/>
    </location>
</feature>
<gene>
    <name evidence="5" type="ORF">CASFOL_031672</name>
</gene>
<reference evidence="6" key="1">
    <citation type="journal article" date="2024" name="IScience">
        <title>Strigolactones Initiate the Formation of Haustorium-like Structures in Castilleja.</title>
        <authorList>
            <person name="Buerger M."/>
            <person name="Peterson D."/>
            <person name="Chory J."/>
        </authorList>
    </citation>
    <scope>NUCLEOTIDE SEQUENCE [LARGE SCALE GENOMIC DNA]</scope>
</reference>
<dbReference type="EMBL" id="JAVIJP010000053">
    <property type="protein sequence ID" value="KAL3625004.1"/>
    <property type="molecule type" value="Genomic_DNA"/>
</dbReference>
<feature type="coiled-coil region" evidence="3">
    <location>
        <begin position="123"/>
        <end position="164"/>
    </location>
</feature>
<organism evidence="5 6">
    <name type="scientific">Castilleja foliolosa</name>
    <dbReference type="NCBI Taxonomy" id="1961234"/>
    <lineage>
        <taxon>Eukaryota</taxon>
        <taxon>Viridiplantae</taxon>
        <taxon>Streptophyta</taxon>
        <taxon>Embryophyta</taxon>
        <taxon>Tracheophyta</taxon>
        <taxon>Spermatophyta</taxon>
        <taxon>Magnoliopsida</taxon>
        <taxon>eudicotyledons</taxon>
        <taxon>Gunneridae</taxon>
        <taxon>Pentapetalae</taxon>
        <taxon>asterids</taxon>
        <taxon>lamiids</taxon>
        <taxon>Lamiales</taxon>
        <taxon>Orobanchaceae</taxon>
        <taxon>Pedicularideae</taxon>
        <taxon>Castillejinae</taxon>
        <taxon>Castilleja</taxon>
    </lineage>
</organism>
<evidence type="ECO:0000256" key="4">
    <source>
        <dbReference type="SAM" id="MobiDB-lite"/>
    </source>
</evidence>
<dbReference type="AlphaFoldDB" id="A0ABD3C5Z2"/>
<comment type="caution">
    <text evidence="5">The sequence shown here is derived from an EMBL/GenBank/DDBJ whole genome shotgun (WGS) entry which is preliminary data.</text>
</comment>
<name>A0ABD3C5Z2_9LAMI</name>
<comment type="similarity">
    <text evidence="1">Belongs to the WEB family.</text>
</comment>
<feature type="coiled-coil region" evidence="3">
    <location>
        <begin position="250"/>
        <end position="284"/>
    </location>
</feature>
<keyword evidence="6" id="KW-1185">Reference proteome</keyword>
<dbReference type="Proteomes" id="UP001632038">
    <property type="component" value="Unassembled WGS sequence"/>
</dbReference>
<evidence type="ECO:0000256" key="1">
    <source>
        <dbReference type="ARBA" id="ARBA00005485"/>
    </source>
</evidence>
<evidence type="ECO:0000256" key="3">
    <source>
        <dbReference type="SAM" id="Coils"/>
    </source>
</evidence>
<feature type="coiled-coil region" evidence="3">
    <location>
        <begin position="315"/>
        <end position="342"/>
    </location>
</feature>
<dbReference type="PANTHER" id="PTHR32054">
    <property type="entry name" value="HEAVY CHAIN, PUTATIVE, EXPRESSED-RELATED-RELATED"/>
    <property type="match status" value="1"/>
</dbReference>